<dbReference type="AlphaFoldDB" id="A0A1N7JUR3"/>
<dbReference type="Pfam" id="PF06832">
    <property type="entry name" value="BiPBP_C"/>
    <property type="match status" value="1"/>
</dbReference>
<dbReference type="GO" id="GO:0030288">
    <property type="term" value="C:outer membrane-bounded periplasmic space"/>
    <property type="evidence" value="ECO:0007669"/>
    <property type="project" value="TreeGrafter"/>
</dbReference>
<comment type="similarity">
    <text evidence="3">In the N-terminal section; belongs to the glycosyltransferase 51 family.</text>
</comment>
<evidence type="ECO:0000256" key="11">
    <source>
        <dbReference type="ARBA" id="ARBA00049902"/>
    </source>
</evidence>
<dbReference type="InterPro" id="IPR036950">
    <property type="entry name" value="PBP_transglycosylase"/>
</dbReference>
<dbReference type="InterPro" id="IPR009647">
    <property type="entry name" value="PBP_C"/>
</dbReference>
<dbReference type="Proteomes" id="UP000186684">
    <property type="component" value="Unassembled WGS sequence"/>
</dbReference>
<feature type="domain" description="Penicillin-binding C-terminal" evidence="15">
    <location>
        <begin position="588"/>
        <end position="664"/>
    </location>
</feature>
<keyword evidence="17" id="KW-1185">Reference proteome</keyword>
<evidence type="ECO:0000256" key="6">
    <source>
        <dbReference type="ARBA" id="ARBA00022676"/>
    </source>
</evidence>
<comment type="catalytic activity">
    <reaction evidence="11">
        <text>[GlcNAc-(1-&gt;4)-Mur2Ac(oyl-L-Ala-gamma-D-Glu-L-Lys-D-Ala-D-Ala)](n)-di-trans,octa-cis-undecaprenyl diphosphate + beta-D-GlcNAc-(1-&gt;4)-Mur2Ac(oyl-L-Ala-gamma-D-Glu-L-Lys-D-Ala-D-Ala)-di-trans,octa-cis-undecaprenyl diphosphate = [GlcNAc-(1-&gt;4)-Mur2Ac(oyl-L-Ala-gamma-D-Glu-L-Lys-D-Ala-D-Ala)](n+1)-di-trans,octa-cis-undecaprenyl diphosphate + di-trans,octa-cis-undecaprenyl diphosphate + H(+)</text>
        <dbReference type="Rhea" id="RHEA:23708"/>
        <dbReference type="Rhea" id="RHEA-COMP:9602"/>
        <dbReference type="Rhea" id="RHEA-COMP:9603"/>
        <dbReference type="ChEBI" id="CHEBI:15378"/>
        <dbReference type="ChEBI" id="CHEBI:58405"/>
        <dbReference type="ChEBI" id="CHEBI:60033"/>
        <dbReference type="ChEBI" id="CHEBI:78435"/>
        <dbReference type="EC" id="2.4.99.28"/>
    </reaction>
</comment>
<dbReference type="Gene3D" id="3.40.710.10">
    <property type="entry name" value="DD-peptidase/beta-lactamase superfamily"/>
    <property type="match status" value="1"/>
</dbReference>
<dbReference type="PANTHER" id="PTHR32282">
    <property type="entry name" value="BINDING PROTEIN TRANSPEPTIDASE, PUTATIVE-RELATED"/>
    <property type="match status" value="1"/>
</dbReference>
<evidence type="ECO:0000256" key="3">
    <source>
        <dbReference type="ARBA" id="ARBA00007739"/>
    </source>
</evidence>
<feature type="domain" description="Glycosyl transferase family 51" evidence="14">
    <location>
        <begin position="55"/>
        <end position="224"/>
    </location>
</feature>
<dbReference type="STRING" id="633194.SAMN05421759_101232"/>
<dbReference type="Pfam" id="PF00912">
    <property type="entry name" value="Transgly"/>
    <property type="match status" value="1"/>
</dbReference>
<evidence type="ECO:0000256" key="5">
    <source>
        <dbReference type="ARBA" id="ARBA00022670"/>
    </source>
</evidence>
<reference evidence="17" key="1">
    <citation type="submission" date="2017-01" db="EMBL/GenBank/DDBJ databases">
        <authorList>
            <person name="Varghese N."/>
            <person name="Submissions S."/>
        </authorList>
    </citation>
    <scope>NUCLEOTIDE SEQUENCE [LARGE SCALE GENOMIC DNA]</scope>
    <source>
        <strain evidence="17">DSM 29430</strain>
    </source>
</reference>
<evidence type="ECO:0000256" key="7">
    <source>
        <dbReference type="ARBA" id="ARBA00022679"/>
    </source>
</evidence>
<dbReference type="SUPFAM" id="SSF56601">
    <property type="entry name" value="beta-lactamase/transpeptidase-like"/>
    <property type="match status" value="1"/>
</dbReference>
<dbReference type="GO" id="GO:0008955">
    <property type="term" value="F:peptidoglycan glycosyltransferase activity"/>
    <property type="evidence" value="ECO:0007669"/>
    <property type="project" value="UniProtKB-EC"/>
</dbReference>
<evidence type="ECO:0000256" key="2">
    <source>
        <dbReference type="ARBA" id="ARBA00007090"/>
    </source>
</evidence>
<feature type="signal peptide" evidence="12">
    <location>
        <begin position="1"/>
        <end position="17"/>
    </location>
</feature>
<protein>
    <recommendedName>
        <fullName evidence="10">peptidoglycan glycosyltransferase</fullName>
        <ecNumber evidence="10">2.4.99.28</ecNumber>
    </recommendedName>
</protein>
<evidence type="ECO:0000256" key="4">
    <source>
        <dbReference type="ARBA" id="ARBA00022645"/>
    </source>
</evidence>
<dbReference type="EC" id="2.4.99.28" evidence="10"/>
<dbReference type="InterPro" id="IPR050396">
    <property type="entry name" value="Glycosyltr_51/Transpeptidase"/>
</dbReference>
<dbReference type="NCBIfam" id="TIGR02073">
    <property type="entry name" value="PBP_1c"/>
    <property type="match status" value="1"/>
</dbReference>
<comment type="similarity">
    <text evidence="2">In the C-terminal section; belongs to the transpeptidase family.</text>
</comment>
<evidence type="ECO:0000256" key="10">
    <source>
        <dbReference type="ARBA" id="ARBA00044770"/>
    </source>
</evidence>
<proteinExistence type="inferred from homology"/>
<evidence type="ECO:0000313" key="17">
    <source>
        <dbReference type="Proteomes" id="UP000186684"/>
    </source>
</evidence>
<evidence type="ECO:0000259" key="15">
    <source>
        <dbReference type="Pfam" id="PF06832"/>
    </source>
</evidence>
<sequence>MRALLLMAMTLWSLAFARDRAEDWIAATALPPLVPETGAEVRDRHDALLRAFTVGDGRWRLATSLDAVDPQVIAMLIAYEDRRFRRHAGVDPLALLRAAGQALRHGRVVSGGSTLTMQVARLLEDSGTGAWSGKLRQMRLALALERHLSKDEILSLYLHLAPYGGNIEGLRAASLAWLGKEPRRLTSAEAALLVALPQAPEARRPDRHPDAARTARDRVLDRMQSAGLLTPEATRAARRDPAPTARHPMPALAPHLTAQHRAGTGRISLSLDAGLQRRLEALVARYMAPRDPRLSAALIAADHRSGAILGYVGAPGYTDGPGRHYVDMASALRSPGSTLKPLIYALAFDRGLAHPETLLSDRPVRFGSYAPENFDGLYRGDVSAREALQLSLNIPVLHLTEALGLAHLMAALRQAGLRPALASEPGLATALGGLGLSLRDLTQLYAMLAAGGQARPLTTAPAETQAGPRILSPRAAWQVGHILSDIPPPRATGQRGAVAYKTGTSYGHRDAWALGYDGGFVVGVWIGRADGTPVPGAFGGDTAAPLLFEAMGHLRGDAVPMPPPPADTLLLSNAELPRPLQRFADRGQARAGLAITFPPDGAILEGTGTLPVKLEGARPPYTLLLNGAPVATGLRTPQTILDAAPPGYSVLSVIDAGGRAARASILIRD</sequence>
<evidence type="ECO:0000259" key="13">
    <source>
        <dbReference type="Pfam" id="PF00905"/>
    </source>
</evidence>
<feature type="chain" id="PRO_5013383385" description="peptidoglycan glycosyltransferase" evidence="12">
    <location>
        <begin position="18"/>
        <end position="669"/>
    </location>
</feature>
<dbReference type="EMBL" id="FTOQ01000001">
    <property type="protein sequence ID" value="SIS52944.1"/>
    <property type="molecule type" value="Genomic_DNA"/>
</dbReference>
<keyword evidence="12" id="KW-0732">Signal</keyword>
<dbReference type="OrthoDB" id="9766909at2"/>
<dbReference type="PANTHER" id="PTHR32282:SF15">
    <property type="entry name" value="PENICILLIN-BINDING PROTEIN 1C"/>
    <property type="match status" value="1"/>
</dbReference>
<keyword evidence="4" id="KW-0121">Carboxypeptidase</keyword>
<evidence type="ECO:0000256" key="8">
    <source>
        <dbReference type="ARBA" id="ARBA00022801"/>
    </source>
</evidence>
<dbReference type="InterPro" id="IPR001460">
    <property type="entry name" value="PCN-bd_Tpept"/>
</dbReference>
<keyword evidence="5" id="KW-0645">Protease</keyword>
<dbReference type="InterPro" id="IPR023346">
    <property type="entry name" value="Lysozyme-like_dom_sf"/>
</dbReference>
<dbReference type="Gene3D" id="1.10.3810.10">
    <property type="entry name" value="Biosynthetic peptidoglycan transglycosylase-like"/>
    <property type="match status" value="1"/>
</dbReference>
<evidence type="ECO:0000313" key="16">
    <source>
        <dbReference type="EMBL" id="SIS52944.1"/>
    </source>
</evidence>
<dbReference type="GO" id="GO:0008658">
    <property type="term" value="F:penicillin binding"/>
    <property type="evidence" value="ECO:0007669"/>
    <property type="project" value="InterPro"/>
</dbReference>
<accession>A0A1N7JUR3</accession>
<comment type="pathway">
    <text evidence="1">Cell wall biogenesis; peptidoglycan biosynthesis.</text>
</comment>
<dbReference type="GO" id="GO:0004180">
    <property type="term" value="F:carboxypeptidase activity"/>
    <property type="evidence" value="ECO:0007669"/>
    <property type="project" value="UniProtKB-KW"/>
</dbReference>
<dbReference type="GO" id="GO:0009252">
    <property type="term" value="P:peptidoglycan biosynthetic process"/>
    <property type="evidence" value="ECO:0007669"/>
    <property type="project" value="UniProtKB-UniPathway"/>
</dbReference>
<dbReference type="GO" id="GO:0006508">
    <property type="term" value="P:proteolysis"/>
    <property type="evidence" value="ECO:0007669"/>
    <property type="project" value="UniProtKB-KW"/>
</dbReference>
<keyword evidence="7" id="KW-0808">Transferase</keyword>
<dbReference type="InterPro" id="IPR011815">
    <property type="entry name" value="PBP_1c"/>
</dbReference>
<dbReference type="Pfam" id="PF00905">
    <property type="entry name" value="Transpeptidase"/>
    <property type="match status" value="1"/>
</dbReference>
<organism evidence="16 17">
    <name type="scientific">Roseivivax lentus</name>
    <dbReference type="NCBI Taxonomy" id="633194"/>
    <lineage>
        <taxon>Bacteria</taxon>
        <taxon>Pseudomonadati</taxon>
        <taxon>Pseudomonadota</taxon>
        <taxon>Alphaproteobacteria</taxon>
        <taxon>Rhodobacterales</taxon>
        <taxon>Roseobacteraceae</taxon>
        <taxon>Roseivivax</taxon>
    </lineage>
</organism>
<dbReference type="UniPathway" id="UPA00219"/>
<evidence type="ECO:0000256" key="12">
    <source>
        <dbReference type="SAM" id="SignalP"/>
    </source>
</evidence>
<evidence type="ECO:0000256" key="9">
    <source>
        <dbReference type="ARBA" id="ARBA00023268"/>
    </source>
</evidence>
<dbReference type="RefSeq" id="WP_076444163.1">
    <property type="nucleotide sequence ID" value="NZ_FTOQ01000001.1"/>
</dbReference>
<feature type="domain" description="Penicillin-binding protein transpeptidase" evidence="13">
    <location>
        <begin position="298"/>
        <end position="505"/>
    </location>
</feature>
<keyword evidence="8" id="KW-0378">Hydrolase</keyword>
<dbReference type="SUPFAM" id="SSF53955">
    <property type="entry name" value="Lysozyme-like"/>
    <property type="match status" value="1"/>
</dbReference>
<dbReference type="InterPro" id="IPR012338">
    <property type="entry name" value="Beta-lactam/transpept-like"/>
</dbReference>
<name>A0A1N7JUR3_9RHOB</name>
<gene>
    <name evidence="16" type="ORF">SAMN05421759_101232</name>
</gene>
<evidence type="ECO:0000256" key="1">
    <source>
        <dbReference type="ARBA" id="ARBA00004752"/>
    </source>
</evidence>
<evidence type="ECO:0000259" key="14">
    <source>
        <dbReference type="Pfam" id="PF00912"/>
    </source>
</evidence>
<keyword evidence="6" id="KW-0328">Glycosyltransferase</keyword>
<keyword evidence="9" id="KW-0511">Multifunctional enzyme</keyword>
<dbReference type="InterPro" id="IPR001264">
    <property type="entry name" value="Glyco_trans_51"/>
</dbReference>